<comment type="similarity">
    <text evidence="2">Belongs to the expansin family. Expansin B subfamily.</text>
</comment>
<dbReference type="Gene3D" id="2.40.40.10">
    <property type="entry name" value="RlpA-like domain"/>
    <property type="match status" value="1"/>
</dbReference>
<evidence type="ECO:0000256" key="2">
    <source>
        <dbReference type="ARBA" id="ARBA00005650"/>
    </source>
</evidence>
<dbReference type="PANTHER" id="PTHR31692:SF22">
    <property type="entry name" value="EXPANSIN-B5"/>
    <property type="match status" value="1"/>
</dbReference>
<evidence type="ECO:0000256" key="1">
    <source>
        <dbReference type="ARBA" id="ARBA00004613"/>
    </source>
</evidence>
<dbReference type="InterPro" id="IPR036749">
    <property type="entry name" value="Expansin_CBD_sf"/>
</dbReference>
<dbReference type="InterPro" id="IPR005795">
    <property type="entry name" value="LolPI"/>
</dbReference>
<reference evidence="12" key="2">
    <citation type="submission" date="2013-12" db="EMBL/GenBank/DDBJ databases">
        <authorList>
            <person name="Yu Y."/>
            <person name="Lee S."/>
            <person name="de Baynast K."/>
            <person name="Wissotski M."/>
            <person name="Liu L."/>
            <person name="Talag J."/>
            <person name="Goicoechea J."/>
            <person name="Angelova A."/>
            <person name="Jetty R."/>
            <person name="Kudrna D."/>
            <person name="Golser W."/>
            <person name="Rivera L."/>
            <person name="Zhang J."/>
            <person name="Wing R."/>
        </authorList>
    </citation>
    <scope>NUCLEOTIDE SEQUENCE</scope>
</reference>
<name>A0A0D9XPW7_9ORYZ</name>
<feature type="chain" id="PRO_5002350162" description="Expansin-like EG45 domain-containing protein" evidence="8">
    <location>
        <begin position="26"/>
        <end position="319"/>
    </location>
</feature>
<dbReference type="Pfam" id="PF01357">
    <property type="entry name" value="Expansin_C"/>
    <property type="match status" value="1"/>
</dbReference>
<evidence type="ECO:0000259" key="10">
    <source>
        <dbReference type="PROSITE" id="PS50843"/>
    </source>
</evidence>
<evidence type="ECO:0000313" key="12">
    <source>
        <dbReference type="Proteomes" id="UP000032180"/>
    </source>
</evidence>
<dbReference type="SUPFAM" id="SSF49590">
    <property type="entry name" value="PHL pollen allergen"/>
    <property type="match status" value="1"/>
</dbReference>
<dbReference type="PROSITE" id="PS50843">
    <property type="entry name" value="EXPANSIN_CBD"/>
    <property type="match status" value="1"/>
</dbReference>
<dbReference type="PROSITE" id="PS50842">
    <property type="entry name" value="EXPANSIN_EG45"/>
    <property type="match status" value="1"/>
</dbReference>
<dbReference type="Gramene" id="LPERR11G04810.1">
    <property type="protein sequence ID" value="LPERR11G04810.1"/>
    <property type="gene ID" value="LPERR11G04810"/>
</dbReference>
<comment type="function">
    <text evidence="7">May cause loosening and extension of plant cell walls by disrupting non-covalent bonding between cellulose microfibrils and matrix glucans. No enzymatic activity has been found. May be required for rapid internodal elongation in deepwater rice during submergence.</text>
</comment>
<dbReference type="GO" id="GO:0071555">
    <property type="term" value="P:cell wall organization"/>
    <property type="evidence" value="ECO:0007669"/>
    <property type="project" value="UniProtKB-KW"/>
</dbReference>
<keyword evidence="12" id="KW-1185">Reference proteome</keyword>
<comment type="subcellular location">
    <subcellularLocation>
        <location evidence="1">Secreted</location>
    </subcellularLocation>
</comment>
<dbReference type="PANTHER" id="PTHR31692">
    <property type="entry name" value="EXPANSIN-B3"/>
    <property type="match status" value="1"/>
</dbReference>
<reference evidence="11 12" key="1">
    <citation type="submission" date="2012-08" db="EMBL/GenBank/DDBJ databases">
        <title>Oryza genome evolution.</title>
        <authorList>
            <person name="Wing R.A."/>
        </authorList>
    </citation>
    <scope>NUCLEOTIDE SEQUENCE</scope>
</reference>
<feature type="signal peptide" evidence="8">
    <location>
        <begin position="1"/>
        <end position="25"/>
    </location>
</feature>
<evidence type="ECO:0000256" key="6">
    <source>
        <dbReference type="ARBA" id="ARBA00023316"/>
    </source>
</evidence>
<dbReference type="EnsemblPlants" id="LPERR11G04810.1">
    <property type="protein sequence ID" value="LPERR11G04810.1"/>
    <property type="gene ID" value="LPERR11G04810"/>
</dbReference>
<evidence type="ECO:0000256" key="8">
    <source>
        <dbReference type="SAM" id="SignalP"/>
    </source>
</evidence>
<evidence type="ECO:0000256" key="4">
    <source>
        <dbReference type="ARBA" id="ARBA00022729"/>
    </source>
</evidence>
<evidence type="ECO:0000256" key="7">
    <source>
        <dbReference type="ARBA" id="ARBA00025488"/>
    </source>
</evidence>
<dbReference type="SUPFAM" id="SSF50685">
    <property type="entry name" value="Barwin-like endoglucanases"/>
    <property type="match status" value="2"/>
</dbReference>
<dbReference type="STRING" id="77586.A0A0D9XPW7"/>
<dbReference type="Proteomes" id="UP000032180">
    <property type="component" value="Chromosome 11"/>
</dbReference>
<evidence type="ECO:0000256" key="3">
    <source>
        <dbReference type="ARBA" id="ARBA00022525"/>
    </source>
</evidence>
<keyword evidence="5" id="KW-1015">Disulfide bond</keyword>
<evidence type="ECO:0008006" key="13">
    <source>
        <dbReference type="Google" id="ProtNLM"/>
    </source>
</evidence>
<evidence type="ECO:0000259" key="9">
    <source>
        <dbReference type="PROSITE" id="PS50842"/>
    </source>
</evidence>
<keyword evidence="6" id="KW-0961">Cell wall biogenesis/degradation</keyword>
<dbReference type="GO" id="GO:0005576">
    <property type="term" value="C:extracellular region"/>
    <property type="evidence" value="ECO:0007669"/>
    <property type="project" value="UniProtKB-SubCell"/>
</dbReference>
<dbReference type="AlphaFoldDB" id="A0A0D9XPW7"/>
<dbReference type="PRINTS" id="PR00829">
    <property type="entry name" value="LOLP1ALLERGN"/>
</dbReference>
<evidence type="ECO:0000256" key="5">
    <source>
        <dbReference type="ARBA" id="ARBA00023157"/>
    </source>
</evidence>
<dbReference type="Gene3D" id="2.60.40.760">
    <property type="entry name" value="Expansin, cellulose-binding-like domain"/>
    <property type="match status" value="1"/>
</dbReference>
<feature type="domain" description="Expansin-like EG45" evidence="9">
    <location>
        <begin position="46"/>
        <end position="230"/>
    </location>
</feature>
<accession>A0A0D9XPW7</accession>
<dbReference type="InterPro" id="IPR007117">
    <property type="entry name" value="Expansin_CBD"/>
</dbReference>
<keyword evidence="4 8" id="KW-0732">Signal</keyword>
<dbReference type="HOGENOM" id="CLU_027462_1_0_1"/>
<keyword evidence="3" id="KW-0964">Secreted</keyword>
<evidence type="ECO:0000313" key="11">
    <source>
        <dbReference type="EnsemblPlants" id="LPERR11G04810.1"/>
    </source>
</evidence>
<protein>
    <recommendedName>
        <fullName evidence="13">Expansin-like EG45 domain-containing protein</fullName>
    </recommendedName>
</protein>
<reference evidence="11" key="3">
    <citation type="submission" date="2015-04" db="UniProtKB">
        <authorList>
            <consortium name="EnsemblPlants"/>
        </authorList>
    </citation>
    <scope>IDENTIFICATION</scope>
</reference>
<dbReference type="InterPro" id="IPR007112">
    <property type="entry name" value="Expansin/allergen_DPBB_dom"/>
</dbReference>
<dbReference type="eggNOG" id="ENOG502QPVQ">
    <property type="taxonomic scope" value="Eukaryota"/>
</dbReference>
<proteinExistence type="inferred from homology"/>
<sequence length="319" mass="34604">MASRGAFIVFAFVVVLEILSIPISGYENNTQGTMALDPSSGSWHSGAATWNGDPHGRQRRLRSVGQRPFSSMVAGGGPLRFEDGEHCGACYQNPLMNQKKIKNRDTKGDQGSCEEWRAKRRFWRARFCGVSRNLGGGAILEDRQRELGGGSEGWAGQVKCIGNSACSGNPVTVVITDSCTGGPRLNELAFFDMSGTAFGAMANRGMGDLLRNEAIIDIQYRKVPCKYDRNVEFKVDAASNPYYFAILIKYESGDGDLIALVVDGAFWGATWAINSKDGKPLRPPFSIWLTSGSGHELVANDVIHPDGGPGFYLIAHEAN</sequence>
<dbReference type="InterPro" id="IPR036908">
    <property type="entry name" value="RlpA-like_sf"/>
</dbReference>
<organism evidence="11 12">
    <name type="scientific">Leersia perrieri</name>
    <dbReference type="NCBI Taxonomy" id="77586"/>
    <lineage>
        <taxon>Eukaryota</taxon>
        <taxon>Viridiplantae</taxon>
        <taxon>Streptophyta</taxon>
        <taxon>Embryophyta</taxon>
        <taxon>Tracheophyta</taxon>
        <taxon>Spermatophyta</taxon>
        <taxon>Magnoliopsida</taxon>
        <taxon>Liliopsida</taxon>
        <taxon>Poales</taxon>
        <taxon>Poaceae</taxon>
        <taxon>BOP clade</taxon>
        <taxon>Oryzoideae</taxon>
        <taxon>Oryzeae</taxon>
        <taxon>Oryzinae</taxon>
        <taxon>Leersia</taxon>
    </lineage>
</organism>
<feature type="domain" description="Expansin-like CBD" evidence="10">
    <location>
        <begin position="242"/>
        <end position="315"/>
    </location>
</feature>